<protein>
    <submittedName>
        <fullName evidence="9">(rape) hypothetical protein</fullName>
    </submittedName>
</protein>
<keyword evidence="4" id="KW-0863">Zinc-finger</keyword>
<dbReference type="GO" id="GO:0016567">
    <property type="term" value="P:protein ubiquitination"/>
    <property type="evidence" value="ECO:0007669"/>
    <property type="project" value="UniProtKB-UniPathway"/>
</dbReference>
<dbReference type="UniPathway" id="UPA00143"/>
<keyword evidence="2" id="KW-0479">Metal-binding</keyword>
<dbReference type="PANTHER" id="PTHR32166:SF122">
    <property type="entry name" value="OS09G0499600 PROTEIN"/>
    <property type="match status" value="1"/>
</dbReference>
<feature type="region of interest" description="Disordered" evidence="7">
    <location>
        <begin position="335"/>
        <end position="404"/>
    </location>
</feature>
<evidence type="ECO:0000259" key="8">
    <source>
        <dbReference type="PROSITE" id="PS51873"/>
    </source>
</evidence>
<dbReference type="EMBL" id="HG994360">
    <property type="protein sequence ID" value="CAF2085643.1"/>
    <property type="molecule type" value="Genomic_DNA"/>
</dbReference>
<name>A0A816SHA4_BRANA</name>
<sequence length="810" mass="90949">MESDGQRVYAVLTTNEVSEKMTSEINLISEVFLLSKSDATLILISLRWNSFKASDRLGDDKEKLLSDLGLVKVFSSCQENDYVSSFAGQENLVSTPFCSHKFSETCWKSHLNNLLTEEEERVVLCPNPDCVAPVGPDTIEKLTEPAVKMMYDRYVLGSFVEANKESIKWCPAPGCEYAIELHEDLLGDDDESSLDFGVVCLCGHTFCWSCTLESHRPVTCKEASVWSSSTLDTLKSNAWLLENTKRCPNCNCPVQRTDDPVLRMITCICSNNPRIGADLGLIESLNQNELNKITKKTRTYQLVETRTYRLVETLATGHMQLLPLGEHRLQPYKQKTASRRETDQNPSDSSILTATHGTSLRIRKLPQTSTTDEKLLGAKNWSEVPLTMPKAPERQKRKSHEQPWFKKATVISAMALSATKRGPHRQGTPLPGEVIMSDAGAGTSRGGGSQGGGSQGEGQQVDPGRKYGTIVNNNVNHWKCIFCYKVLTAGISRLKQHLVGGYKNAKKCPICPEHVRAELQNYMVKRAEERAALAMQFQPAVNEDDVEDLEADQPKRKTMKRKNRGPLDKFVTSLPPEILKGKQDRKGVFGACDKDLRDKACGAIARWFYDAGIPFNAATHDSFKEMTKLIGQYGMELKPPSMSKEVSEVVKDATMLFKLLDEMVEEVGEKNVIQVVTDNASNYVKAGKLLEAKRPHLFWTLCAAHCIDLMLEDIGKIYAVKNAMKKCMFVNAYIYCRVPLVNMMRRCSGWLMARRNQPWATSTLQWIGQRRLLLRVSNGRRRNMRRSLRWLTSAGTWALWSSNGYQAKGA</sequence>
<dbReference type="Gene3D" id="3.30.40.10">
    <property type="entry name" value="Zinc/RING finger domain, C3HC4 (zinc finger)"/>
    <property type="match status" value="1"/>
</dbReference>
<dbReference type="SUPFAM" id="SSF53098">
    <property type="entry name" value="Ribonuclease H-like"/>
    <property type="match status" value="1"/>
</dbReference>
<dbReference type="InterPro" id="IPR002867">
    <property type="entry name" value="IBR_dom"/>
</dbReference>
<dbReference type="Gene3D" id="1.20.120.1750">
    <property type="match status" value="1"/>
</dbReference>
<dbReference type="Pfam" id="PF01485">
    <property type="entry name" value="IBR"/>
    <property type="match status" value="1"/>
</dbReference>
<feature type="compositionally biased region" description="Gly residues" evidence="7">
    <location>
        <begin position="443"/>
        <end position="456"/>
    </location>
</feature>
<reference evidence="9" key="1">
    <citation type="submission" date="2021-01" db="EMBL/GenBank/DDBJ databases">
        <authorList>
            <consortium name="Genoscope - CEA"/>
            <person name="William W."/>
        </authorList>
    </citation>
    <scope>NUCLEOTIDE SEQUENCE</scope>
</reference>
<dbReference type="CDD" id="cd20346">
    <property type="entry name" value="BRcat_RBR_ANKIB1"/>
    <property type="match status" value="1"/>
</dbReference>
<evidence type="ECO:0000256" key="2">
    <source>
        <dbReference type="ARBA" id="ARBA00022723"/>
    </source>
</evidence>
<keyword evidence="5" id="KW-0833">Ubl conjugation pathway</keyword>
<dbReference type="AlphaFoldDB" id="A0A816SHA4"/>
<feature type="domain" description="RING-type" evidence="8">
    <location>
        <begin position="71"/>
        <end position="300"/>
    </location>
</feature>
<keyword evidence="3" id="KW-0677">Repeat</keyword>
<dbReference type="InterPro" id="IPR007021">
    <property type="entry name" value="DUF659"/>
</dbReference>
<keyword evidence="1" id="KW-0808">Transferase</keyword>
<feature type="compositionally biased region" description="Polar residues" evidence="7">
    <location>
        <begin position="344"/>
        <end position="358"/>
    </location>
</feature>
<evidence type="ECO:0000256" key="1">
    <source>
        <dbReference type="ARBA" id="ARBA00022679"/>
    </source>
</evidence>
<dbReference type="SUPFAM" id="SSF57850">
    <property type="entry name" value="RING/U-box"/>
    <property type="match status" value="2"/>
</dbReference>
<dbReference type="Proteomes" id="UP001295469">
    <property type="component" value="Chromosome A06"/>
</dbReference>
<accession>A0A816SHA4</accession>
<evidence type="ECO:0000256" key="5">
    <source>
        <dbReference type="ARBA" id="ARBA00022786"/>
    </source>
</evidence>
<evidence type="ECO:0000256" key="7">
    <source>
        <dbReference type="SAM" id="MobiDB-lite"/>
    </source>
</evidence>
<dbReference type="Pfam" id="PF04937">
    <property type="entry name" value="DUF659"/>
    <property type="match status" value="1"/>
</dbReference>
<evidence type="ECO:0000256" key="4">
    <source>
        <dbReference type="ARBA" id="ARBA00022771"/>
    </source>
</evidence>
<dbReference type="PANTHER" id="PTHR32166">
    <property type="entry name" value="OSJNBA0013A04.12 PROTEIN"/>
    <property type="match status" value="1"/>
</dbReference>
<gene>
    <name evidence="9" type="ORF">DARMORV10_A06P21240.1</name>
</gene>
<dbReference type="GO" id="GO:0016740">
    <property type="term" value="F:transferase activity"/>
    <property type="evidence" value="ECO:0007669"/>
    <property type="project" value="UniProtKB-KW"/>
</dbReference>
<proteinExistence type="predicted"/>
<evidence type="ECO:0000256" key="6">
    <source>
        <dbReference type="ARBA" id="ARBA00022833"/>
    </source>
</evidence>
<keyword evidence="6" id="KW-0862">Zinc</keyword>
<evidence type="ECO:0000256" key="3">
    <source>
        <dbReference type="ARBA" id="ARBA00022737"/>
    </source>
</evidence>
<dbReference type="PROSITE" id="PS51873">
    <property type="entry name" value="TRIAD"/>
    <property type="match status" value="1"/>
</dbReference>
<dbReference type="GO" id="GO:0008270">
    <property type="term" value="F:zinc ion binding"/>
    <property type="evidence" value="ECO:0007669"/>
    <property type="project" value="UniProtKB-KW"/>
</dbReference>
<dbReference type="InterPro" id="IPR012337">
    <property type="entry name" value="RNaseH-like_sf"/>
</dbReference>
<dbReference type="InterPro" id="IPR013083">
    <property type="entry name" value="Znf_RING/FYVE/PHD"/>
</dbReference>
<organism evidence="9">
    <name type="scientific">Brassica napus</name>
    <name type="common">Rape</name>
    <dbReference type="NCBI Taxonomy" id="3708"/>
    <lineage>
        <taxon>Eukaryota</taxon>
        <taxon>Viridiplantae</taxon>
        <taxon>Streptophyta</taxon>
        <taxon>Embryophyta</taxon>
        <taxon>Tracheophyta</taxon>
        <taxon>Spermatophyta</taxon>
        <taxon>Magnoliopsida</taxon>
        <taxon>eudicotyledons</taxon>
        <taxon>Gunneridae</taxon>
        <taxon>Pentapetalae</taxon>
        <taxon>rosids</taxon>
        <taxon>malvids</taxon>
        <taxon>Brassicales</taxon>
        <taxon>Brassicaceae</taxon>
        <taxon>Brassiceae</taxon>
        <taxon>Brassica</taxon>
    </lineage>
</organism>
<dbReference type="InterPro" id="IPR044066">
    <property type="entry name" value="TRIAD_supradom"/>
</dbReference>
<feature type="region of interest" description="Disordered" evidence="7">
    <location>
        <begin position="417"/>
        <end position="465"/>
    </location>
</feature>
<evidence type="ECO:0000313" key="9">
    <source>
        <dbReference type="EMBL" id="CAF2085643.1"/>
    </source>
</evidence>
<dbReference type="SMART" id="SM00647">
    <property type="entry name" value="IBR"/>
    <property type="match status" value="1"/>
</dbReference>